<dbReference type="Pfam" id="PF00440">
    <property type="entry name" value="TetR_N"/>
    <property type="match status" value="1"/>
</dbReference>
<dbReference type="InterPro" id="IPR036271">
    <property type="entry name" value="Tet_transcr_reg_TetR-rel_C_sf"/>
</dbReference>
<dbReference type="PRINTS" id="PR00455">
    <property type="entry name" value="HTHTETR"/>
</dbReference>
<dbReference type="PROSITE" id="PS01081">
    <property type="entry name" value="HTH_TETR_1"/>
    <property type="match status" value="1"/>
</dbReference>
<feature type="region of interest" description="Disordered" evidence="3">
    <location>
        <begin position="235"/>
        <end position="259"/>
    </location>
</feature>
<dbReference type="InterPro" id="IPR050109">
    <property type="entry name" value="HTH-type_TetR-like_transc_reg"/>
</dbReference>
<feature type="domain" description="HTH tetR-type" evidence="4">
    <location>
        <begin position="19"/>
        <end position="79"/>
    </location>
</feature>
<dbReference type="InterPro" id="IPR001647">
    <property type="entry name" value="HTH_TetR"/>
</dbReference>
<dbReference type="InterPro" id="IPR023772">
    <property type="entry name" value="DNA-bd_HTH_TetR-type_CS"/>
</dbReference>
<reference evidence="5 6" key="1">
    <citation type="journal article" date="2019" name="PLoS Negl. Trop. Dis.">
        <title>Revisiting the worldwide diversity of Leptospira species in the environment.</title>
        <authorList>
            <person name="Vincent A.T."/>
            <person name="Schiettekatte O."/>
            <person name="Bourhy P."/>
            <person name="Veyrier F.J."/>
            <person name="Picardeau M."/>
        </authorList>
    </citation>
    <scope>NUCLEOTIDE SEQUENCE [LARGE SCALE GENOMIC DNA]</scope>
    <source>
        <strain evidence="5 6">201702445</strain>
    </source>
</reference>
<evidence type="ECO:0000313" key="6">
    <source>
        <dbReference type="Proteomes" id="UP000297613"/>
    </source>
</evidence>
<keyword evidence="1 2" id="KW-0238">DNA-binding</keyword>
<feature type="DNA-binding region" description="H-T-H motif" evidence="2">
    <location>
        <begin position="42"/>
        <end position="61"/>
    </location>
</feature>
<dbReference type="AlphaFoldDB" id="A0A6N4QGW1"/>
<dbReference type="GO" id="GO:0003677">
    <property type="term" value="F:DNA binding"/>
    <property type="evidence" value="ECO:0007669"/>
    <property type="project" value="UniProtKB-UniRule"/>
</dbReference>
<dbReference type="PROSITE" id="PS50977">
    <property type="entry name" value="HTH_TETR_2"/>
    <property type="match status" value="1"/>
</dbReference>
<dbReference type="Proteomes" id="UP000297613">
    <property type="component" value="Unassembled WGS sequence"/>
</dbReference>
<evidence type="ECO:0000259" key="4">
    <source>
        <dbReference type="PROSITE" id="PS50977"/>
    </source>
</evidence>
<evidence type="ECO:0000256" key="1">
    <source>
        <dbReference type="ARBA" id="ARBA00023125"/>
    </source>
</evidence>
<sequence>MEQPMEEMKDSIELDPDWPEGQKKIFLAAVEIFAQKGFSAATTVEIAKKAGVAEGLIFKHFKSKKELLLRLAMPIMEGFIAPITLRRLNVIFSQEFSSLEQFLNAVFEERIAFIAKNRNLLRIILQEAFINPDIQGVLERVLKERLAPLIKERLRKFQESGLIADIPLDTAFRLIATNLAGYMILTEIFYQPKTEDGWDKEAEMKRTIEFIAGGLAPKKAETVVVSKTKIKTKNKQTLLKKSKSNPKKAAQAKKKKKKS</sequence>
<name>A0A6N4QGW1_9LEPT</name>
<evidence type="ECO:0000256" key="3">
    <source>
        <dbReference type="SAM" id="MobiDB-lite"/>
    </source>
</evidence>
<dbReference type="SUPFAM" id="SSF46689">
    <property type="entry name" value="Homeodomain-like"/>
    <property type="match status" value="1"/>
</dbReference>
<dbReference type="RefSeq" id="WP_135572298.1">
    <property type="nucleotide sequence ID" value="NZ_RQGK01000034.1"/>
</dbReference>
<dbReference type="Gene3D" id="1.10.357.10">
    <property type="entry name" value="Tetracycline Repressor, domain 2"/>
    <property type="match status" value="1"/>
</dbReference>
<gene>
    <name evidence="5" type="ORF">EHQ83_13345</name>
</gene>
<dbReference type="SUPFAM" id="SSF48498">
    <property type="entry name" value="Tetracyclin repressor-like, C-terminal domain"/>
    <property type="match status" value="1"/>
</dbReference>
<dbReference type="InterPro" id="IPR009057">
    <property type="entry name" value="Homeodomain-like_sf"/>
</dbReference>
<evidence type="ECO:0000313" key="5">
    <source>
        <dbReference type="EMBL" id="TGL82919.1"/>
    </source>
</evidence>
<evidence type="ECO:0000256" key="2">
    <source>
        <dbReference type="PROSITE-ProRule" id="PRU00335"/>
    </source>
</evidence>
<dbReference type="EMBL" id="RQGM01000052">
    <property type="protein sequence ID" value="TGL82919.1"/>
    <property type="molecule type" value="Genomic_DNA"/>
</dbReference>
<dbReference type="PANTHER" id="PTHR30055:SF222">
    <property type="entry name" value="REGULATORY PROTEIN"/>
    <property type="match status" value="1"/>
</dbReference>
<dbReference type="PANTHER" id="PTHR30055">
    <property type="entry name" value="HTH-TYPE TRANSCRIPTIONAL REGULATOR RUTR"/>
    <property type="match status" value="1"/>
</dbReference>
<protein>
    <submittedName>
        <fullName evidence="5">TetR/AcrR family transcriptional regulator</fullName>
    </submittedName>
</protein>
<comment type="caution">
    <text evidence="5">The sequence shown here is derived from an EMBL/GenBank/DDBJ whole genome shotgun (WGS) entry which is preliminary data.</text>
</comment>
<proteinExistence type="predicted"/>
<accession>A0A6N4QGW1</accession>
<organism evidence="5 6">
    <name type="scientific">Leptospira yasudae</name>
    <dbReference type="NCBI Taxonomy" id="2202201"/>
    <lineage>
        <taxon>Bacteria</taxon>
        <taxon>Pseudomonadati</taxon>
        <taxon>Spirochaetota</taxon>
        <taxon>Spirochaetia</taxon>
        <taxon>Leptospirales</taxon>
        <taxon>Leptospiraceae</taxon>
        <taxon>Leptospira</taxon>
    </lineage>
</organism>